<dbReference type="RefSeq" id="WP_163675125.1">
    <property type="nucleotide sequence ID" value="NZ_JAAIYP010000013.1"/>
</dbReference>
<reference evidence="1 2" key="1">
    <citation type="submission" date="2020-02" db="EMBL/GenBank/DDBJ databases">
        <authorList>
            <person name="Dziuba M."/>
            <person name="Kuznetsov B."/>
            <person name="Mardanov A."/>
            <person name="Ravin N."/>
            <person name="Grouzdev D."/>
        </authorList>
    </citation>
    <scope>NUCLEOTIDE SEQUENCE [LARGE SCALE GENOMIC DNA]</scope>
    <source>
        <strain evidence="1 2">SpK</strain>
    </source>
</reference>
<dbReference type="AlphaFoldDB" id="A0A7C9UUB7"/>
<evidence type="ECO:0000313" key="1">
    <source>
        <dbReference type="EMBL" id="NFV79189.1"/>
    </source>
</evidence>
<proteinExistence type="predicted"/>
<name>A0A7C9UUB7_9PROT</name>
<dbReference type="EMBL" id="JAAIYP010000013">
    <property type="protein sequence ID" value="NFV79189.1"/>
    <property type="molecule type" value="Genomic_DNA"/>
</dbReference>
<protein>
    <submittedName>
        <fullName evidence="1">Uncharacterized protein</fullName>
    </submittedName>
</protein>
<evidence type="ECO:0000313" key="2">
    <source>
        <dbReference type="Proteomes" id="UP000480684"/>
    </source>
</evidence>
<gene>
    <name evidence="1" type="ORF">G4223_03550</name>
</gene>
<keyword evidence="2" id="KW-1185">Reference proteome</keyword>
<dbReference type="Proteomes" id="UP000480684">
    <property type="component" value="Unassembled WGS sequence"/>
</dbReference>
<accession>A0A7C9UUB7</accession>
<organism evidence="1 2">
    <name type="scientific">Magnetospirillum aberrantis SpK</name>
    <dbReference type="NCBI Taxonomy" id="908842"/>
    <lineage>
        <taxon>Bacteria</taxon>
        <taxon>Pseudomonadati</taxon>
        <taxon>Pseudomonadota</taxon>
        <taxon>Alphaproteobacteria</taxon>
        <taxon>Rhodospirillales</taxon>
        <taxon>Rhodospirillaceae</taxon>
        <taxon>Magnetospirillum</taxon>
    </lineage>
</organism>
<sequence length="117" mass="13772">MAIISQIFTKIRRWLRTSSHIHIREHGVRSLNDVVDLIDRFIDDRVIYDLEWDDFISWPHENICICTIISHISQYEYLLFSEFPADRVAYILHLTEERNRIAASIGMSARKLPASDA</sequence>
<comment type="caution">
    <text evidence="1">The sequence shown here is derived from an EMBL/GenBank/DDBJ whole genome shotgun (WGS) entry which is preliminary data.</text>
</comment>